<dbReference type="Proteomes" id="UP001470230">
    <property type="component" value="Unassembled WGS sequence"/>
</dbReference>
<evidence type="ECO:0000256" key="2">
    <source>
        <dbReference type="ARBA" id="ARBA00004742"/>
    </source>
</evidence>
<protein>
    <recommendedName>
        <fullName evidence="13">L-serine ammonia-lyase</fullName>
    </recommendedName>
</protein>
<evidence type="ECO:0000256" key="4">
    <source>
        <dbReference type="ARBA" id="ARBA00022485"/>
    </source>
</evidence>
<evidence type="ECO:0000313" key="11">
    <source>
        <dbReference type="EMBL" id="KAK8857390.1"/>
    </source>
</evidence>
<evidence type="ECO:0000256" key="3">
    <source>
        <dbReference type="ARBA" id="ARBA00022432"/>
    </source>
</evidence>
<dbReference type="Pfam" id="PF03315">
    <property type="entry name" value="SDH_beta"/>
    <property type="match status" value="1"/>
</dbReference>
<keyword evidence="12" id="KW-1185">Reference proteome</keyword>
<evidence type="ECO:0000313" key="12">
    <source>
        <dbReference type="Proteomes" id="UP001470230"/>
    </source>
</evidence>
<name>A0ABR2I7J2_9EUKA</name>
<keyword evidence="5" id="KW-0479">Metal-binding</keyword>
<comment type="caution">
    <text evidence="11">The sequence shown here is derived from an EMBL/GenBank/DDBJ whole genome shotgun (WGS) entry which is preliminary data.</text>
</comment>
<feature type="domain" description="Serine dehydratase-like alpha subunit" evidence="9">
    <location>
        <begin position="189"/>
        <end position="453"/>
    </location>
</feature>
<dbReference type="PANTHER" id="PTHR30182:SF1">
    <property type="entry name" value="L-SERINE DEHYDRATASE 1"/>
    <property type="match status" value="1"/>
</dbReference>
<evidence type="ECO:0000256" key="8">
    <source>
        <dbReference type="ARBA" id="ARBA00023239"/>
    </source>
</evidence>
<comment type="pathway">
    <text evidence="2">Carbohydrate biosynthesis; gluconeogenesis.</text>
</comment>
<accession>A0ABR2I7J2</accession>
<dbReference type="PANTHER" id="PTHR30182">
    <property type="entry name" value="L-SERINE DEHYDRATASE"/>
    <property type="match status" value="1"/>
</dbReference>
<dbReference type="InterPro" id="IPR005130">
    <property type="entry name" value="Ser_deHydtase-like_asu"/>
</dbReference>
<comment type="cofactor">
    <cofactor evidence="1">
        <name>[4Fe-4S] cluster</name>
        <dbReference type="ChEBI" id="CHEBI:49883"/>
    </cofactor>
</comment>
<keyword evidence="4" id="KW-0004">4Fe-4S</keyword>
<keyword evidence="8" id="KW-0456">Lyase</keyword>
<evidence type="ECO:0000256" key="6">
    <source>
        <dbReference type="ARBA" id="ARBA00023004"/>
    </source>
</evidence>
<proteinExistence type="predicted"/>
<evidence type="ECO:0008006" key="13">
    <source>
        <dbReference type="Google" id="ProtNLM"/>
    </source>
</evidence>
<dbReference type="Gene3D" id="3.30.1330.90">
    <property type="entry name" value="D-3-phosphoglycerate dehydrogenase, domain 3"/>
    <property type="match status" value="1"/>
</dbReference>
<organism evidence="11 12">
    <name type="scientific">Tritrichomonas musculus</name>
    <dbReference type="NCBI Taxonomy" id="1915356"/>
    <lineage>
        <taxon>Eukaryota</taxon>
        <taxon>Metamonada</taxon>
        <taxon>Parabasalia</taxon>
        <taxon>Tritrichomonadida</taxon>
        <taxon>Tritrichomonadidae</taxon>
        <taxon>Tritrichomonas</taxon>
    </lineage>
</organism>
<dbReference type="Pfam" id="PF03313">
    <property type="entry name" value="SDH_alpha"/>
    <property type="match status" value="1"/>
</dbReference>
<sequence>MTLMESTLSLMQIGLGPSSSYSTSPMISAGHFVQELKTKNLINDVSHIRIKLHGSLSTIGKVRMTDRSVLLGLSGLRPETVDLNEIPNIIDSINKTGRLKLDGFHEVNLQPQADILYIDDKVDGKSGIVFEAFDTKKNKPIKIHSHSYYSLHGGVVSDGRSYNHPQIIKSEAPYPYQNAAQLLEQCEKNHMRLSTIIMKNESAIQNKSIDSIIDDLNERVWKTMDDCINRGLNSEGVLPGELKIHRRAPSMYRILKSSRNLKSDPMSILDWTGVYALAVGEENAAGGRMVAMPASGACGVIPAVLKYISHFIHETTPEERARYLLDCGAIGLLYKNNASISGAVVGCQGEVGVASSMAAAGLTEIITSNPWRVLSAAEHAMEHSLGMTCDPTKLYVQIPCIERNAIGALKALTASRMANLRSYPSKISLDAVIQTMYQTGIDLKAKYRMTGEGPIGEDMSS</sequence>
<dbReference type="InterPro" id="IPR029009">
    <property type="entry name" value="ASB_dom_sf"/>
</dbReference>
<keyword evidence="6" id="KW-0408">Iron</keyword>
<dbReference type="InterPro" id="IPR005131">
    <property type="entry name" value="Ser_deHydtase_bsu"/>
</dbReference>
<dbReference type="InterPro" id="IPR051318">
    <property type="entry name" value="Fe-S_L-Ser"/>
</dbReference>
<evidence type="ECO:0000256" key="7">
    <source>
        <dbReference type="ARBA" id="ARBA00023014"/>
    </source>
</evidence>
<evidence type="ECO:0000259" key="9">
    <source>
        <dbReference type="Pfam" id="PF03313"/>
    </source>
</evidence>
<keyword evidence="3" id="KW-0312">Gluconeogenesis</keyword>
<keyword evidence="7" id="KW-0411">Iron-sulfur</keyword>
<dbReference type="InterPro" id="IPR004644">
    <property type="entry name" value="Fe-S_L-Ser_mono"/>
</dbReference>
<evidence type="ECO:0000256" key="5">
    <source>
        <dbReference type="ARBA" id="ARBA00022723"/>
    </source>
</evidence>
<dbReference type="EMBL" id="JAPFFF010000020">
    <property type="protein sequence ID" value="KAK8857390.1"/>
    <property type="molecule type" value="Genomic_DNA"/>
</dbReference>
<dbReference type="SUPFAM" id="SSF143548">
    <property type="entry name" value="Serine metabolism enzymes domain"/>
    <property type="match status" value="1"/>
</dbReference>
<feature type="domain" description="Serine dehydratase beta chain" evidence="10">
    <location>
        <begin position="6"/>
        <end position="158"/>
    </location>
</feature>
<evidence type="ECO:0000259" key="10">
    <source>
        <dbReference type="Pfam" id="PF03315"/>
    </source>
</evidence>
<reference evidence="11 12" key="1">
    <citation type="submission" date="2024-04" db="EMBL/GenBank/DDBJ databases">
        <title>Tritrichomonas musculus Genome.</title>
        <authorList>
            <person name="Alves-Ferreira E."/>
            <person name="Grigg M."/>
            <person name="Lorenzi H."/>
            <person name="Galac M."/>
        </authorList>
    </citation>
    <scope>NUCLEOTIDE SEQUENCE [LARGE SCALE GENOMIC DNA]</scope>
    <source>
        <strain evidence="11 12">EAF2021</strain>
    </source>
</reference>
<gene>
    <name evidence="11" type="ORF">M9Y10_015795</name>
</gene>
<dbReference type="NCBIfam" id="TIGR00720">
    <property type="entry name" value="sda_mono"/>
    <property type="match status" value="1"/>
</dbReference>
<evidence type="ECO:0000256" key="1">
    <source>
        <dbReference type="ARBA" id="ARBA00001966"/>
    </source>
</evidence>